<gene>
    <name evidence="2" type="ORF">OCGS_0628</name>
</gene>
<protein>
    <recommendedName>
        <fullName evidence="4">Lipoprotein</fullName>
    </recommendedName>
</protein>
<reference evidence="2 3" key="1">
    <citation type="journal article" date="2012" name="J. Bacteriol.">
        <title>Draft Genome Sequence of Oceaniovalibus guishaninsula JLT2003T.</title>
        <authorList>
            <person name="Tang K."/>
            <person name="Liu K."/>
            <person name="Jiao N."/>
        </authorList>
    </citation>
    <scope>NUCLEOTIDE SEQUENCE [LARGE SCALE GENOMIC DNA]</scope>
    <source>
        <strain evidence="2 3">JLT2003</strain>
    </source>
</reference>
<keyword evidence="3" id="KW-1185">Reference proteome</keyword>
<sequence>MTMPKTLAILLAALMASPPVPAAACATAATGAGCATPLSSGKAGKWLRVPPRPTAFAVGDTLPTDRHMTVTGTEYLGLPPARDGWLYYRVGREIYRVDRRTGTVLEVMRR</sequence>
<evidence type="ECO:0000256" key="1">
    <source>
        <dbReference type="SAM" id="SignalP"/>
    </source>
</evidence>
<feature type="signal peptide" evidence="1">
    <location>
        <begin position="1"/>
        <end position="22"/>
    </location>
</feature>
<accession>K2HDJ2</accession>
<proteinExistence type="predicted"/>
<dbReference type="EMBL" id="AMGO01000007">
    <property type="protein sequence ID" value="EKE45538.1"/>
    <property type="molecule type" value="Genomic_DNA"/>
</dbReference>
<dbReference type="Proteomes" id="UP000006765">
    <property type="component" value="Unassembled WGS sequence"/>
</dbReference>
<dbReference type="PROSITE" id="PS51257">
    <property type="entry name" value="PROKAR_LIPOPROTEIN"/>
    <property type="match status" value="1"/>
</dbReference>
<name>K2HDJ2_9RHOB</name>
<dbReference type="Gene3D" id="3.10.450.160">
    <property type="entry name" value="inner membrane protein cigr"/>
    <property type="match status" value="1"/>
</dbReference>
<dbReference type="RefSeq" id="WP_007425781.1">
    <property type="nucleotide sequence ID" value="NZ_AMGO01000007.1"/>
</dbReference>
<dbReference type="AlphaFoldDB" id="K2HDJ2"/>
<dbReference type="eggNOG" id="ENOG5033A5C">
    <property type="taxonomic scope" value="Bacteria"/>
</dbReference>
<dbReference type="OrthoDB" id="7652095at2"/>
<evidence type="ECO:0000313" key="3">
    <source>
        <dbReference type="Proteomes" id="UP000006765"/>
    </source>
</evidence>
<comment type="caution">
    <text evidence="2">The sequence shown here is derived from an EMBL/GenBank/DDBJ whole genome shotgun (WGS) entry which is preliminary data.</text>
</comment>
<evidence type="ECO:0008006" key="4">
    <source>
        <dbReference type="Google" id="ProtNLM"/>
    </source>
</evidence>
<evidence type="ECO:0000313" key="2">
    <source>
        <dbReference type="EMBL" id="EKE45538.1"/>
    </source>
</evidence>
<organism evidence="2 3">
    <name type="scientific">Oceaniovalibus guishaninsula JLT2003</name>
    <dbReference type="NCBI Taxonomy" id="1231392"/>
    <lineage>
        <taxon>Bacteria</taxon>
        <taxon>Pseudomonadati</taxon>
        <taxon>Pseudomonadota</taxon>
        <taxon>Alphaproteobacteria</taxon>
        <taxon>Rhodobacterales</taxon>
        <taxon>Roseobacteraceae</taxon>
        <taxon>Oceaniovalibus</taxon>
    </lineage>
</organism>
<keyword evidence="1" id="KW-0732">Signal</keyword>
<dbReference type="STRING" id="1231392.OCGS_0628"/>
<feature type="chain" id="PRO_5003858485" description="Lipoprotein" evidence="1">
    <location>
        <begin position="23"/>
        <end position="110"/>
    </location>
</feature>